<accession>A0A8J3UYI7</accession>
<feature type="compositionally biased region" description="Low complexity" evidence="5">
    <location>
        <begin position="9"/>
        <end position="26"/>
    </location>
</feature>
<dbReference type="SUPFAM" id="SSF51064">
    <property type="entry name" value="Head domain of nucleotide exchange factor GrpE"/>
    <property type="match status" value="1"/>
</dbReference>
<evidence type="ECO:0000313" key="6">
    <source>
        <dbReference type="EMBL" id="GII46770.1"/>
    </source>
</evidence>
<dbReference type="GO" id="GO:0051087">
    <property type="term" value="F:protein-folding chaperone binding"/>
    <property type="evidence" value="ECO:0007669"/>
    <property type="project" value="InterPro"/>
</dbReference>
<dbReference type="PANTHER" id="PTHR21237:SF23">
    <property type="entry name" value="GRPE PROTEIN HOMOLOG, MITOCHONDRIAL"/>
    <property type="match status" value="1"/>
</dbReference>
<dbReference type="HAMAP" id="MF_01151">
    <property type="entry name" value="GrpE"/>
    <property type="match status" value="1"/>
</dbReference>
<dbReference type="PANTHER" id="PTHR21237">
    <property type="entry name" value="GRPE PROTEIN"/>
    <property type="match status" value="1"/>
</dbReference>
<sequence>MTDKDRNPRAPAAEAAEAGPAAERPAVTGRPQEPGAPETARETGAPGTARETGATAVEPEPHARGPGAARESAETSAGTDARLEDLHNRWLRAVAELDNLRKRTARDIARQRLDERARVAAEWLPVIDNLELALRHADADADPGAVIQGVRAVRDQAVAVLARLGFPRVEALGTRFDPARHEAVSTVEDLEAEPGTVVDVVRPGYGEGPDQLRPASVVVSTKAED</sequence>
<evidence type="ECO:0000256" key="5">
    <source>
        <dbReference type="SAM" id="MobiDB-lite"/>
    </source>
</evidence>
<dbReference type="PRINTS" id="PR00773">
    <property type="entry name" value="GRPEPROTEIN"/>
</dbReference>
<proteinExistence type="inferred from homology"/>
<dbReference type="InterPro" id="IPR009012">
    <property type="entry name" value="GrpE_head"/>
</dbReference>
<dbReference type="EMBL" id="BOOQ01000019">
    <property type="protein sequence ID" value="GII46770.1"/>
    <property type="molecule type" value="Genomic_DNA"/>
</dbReference>
<evidence type="ECO:0000256" key="2">
    <source>
        <dbReference type="ARBA" id="ARBA00023186"/>
    </source>
</evidence>
<feature type="region of interest" description="Disordered" evidence="5">
    <location>
        <begin position="1"/>
        <end position="81"/>
    </location>
</feature>
<dbReference type="GO" id="GO:0006457">
    <property type="term" value="P:protein folding"/>
    <property type="evidence" value="ECO:0007669"/>
    <property type="project" value="InterPro"/>
</dbReference>
<dbReference type="InterPro" id="IPR000740">
    <property type="entry name" value="GrpE"/>
</dbReference>
<name>A0A8J3UYI7_9ACTN</name>
<keyword evidence="3" id="KW-0963">Cytoplasm</keyword>
<dbReference type="RefSeq" id="WP_203974769.1">
    <property type="nucleotide sequence ID" value="NZ_BAAAKY010000014.1"/>
</dbReference>
<dbReference type="GO" id="GO:0051082">
    <property type="term" value="F:unfolded protein binding"/>
    <property type="evidence" value="ECO:0007669"/>
    <property type="project" value="TreeGrafter"/>
</dbReference>
<dbReference type="GO" id="GO:0000774">
    <property type="term" value="F:adenyl-nucleotide exchange factor activity"/>
    <property type="evidence" value="ECO:0007669"/>
    <property type="project" value="InterPro"/>
</dbReference>
<dbReference type="Gene3D" id="3.90.20.20">
    <property type="match status" value="1"/>
</dbReference>
<dbReference type="Proteomes" id="UP000644610">
    <property type="component" value="Unassembled WGS sequence"/>
</dbReference>
<evidence type="ECO:0000313" key="7">
    <source>
        <dbReference type="Proteomes" id="UP000644610"/>
    </source>
</evidence>
<comment type="subunit">
    <text evidence="3">Homodimer.</text>
</comment>
<dbReference type="GO" id="GO:0042803">
    <property type="term" value="F:protein homodimerization activity"/>
    <property type="evidence" value="ECO:0007669"/>
    <property type="project" value="InterPro"/>
</dbReference>
<evidence type="ECO:0000256" key="3">
    <source>
        <dbReference type="HAMAP-Rule" id="MF_01151"/>
    </source>
</evidence>
<protein>
    <recommendedName>
        <fullName evidence="3">Protein GrpE</fullName>
    </recommendedName>
    <alternativeName>
        <fullName evidence="3">HSP-70 cofactor</fullName>
    </alternativeName>
</protein>
<comment type="similarity">
    <text evidence="1 3 4">Belongs to the GrpE family.</text>
</comment>
<keyword evidence="7" id="KW-1185">Reference proteome</keyword>
<evidence type="ECO:0000256" key="4">
    <source>
        <dbReference type="RuleBase" id="RU004478"/>
    </source>
</evidence>
<organism evidence="6 7">
    <name type="scientific">Planotetraspora silvatica</name>
    <dbReference type="NCBI Taxonomy" id="234614"/>
    <lineage>
        <taxon>Bacteria</taxon>
        <taxon>Bacillati</taxon>
        <taxon>Actinomycetota</taxon>
        <taxon>Actinomycetes</taxon>
        <taxon>Streptosporangiales</taxon>
        <taxon>Streptosporangiaceae</taxon>
        <taxon>Planotetraspora</taxon>
    </lineage>
</organism>
<comment type="function">
    <text evidence="3">Participates actively in the response to hyperosmotic and heat shock by preventing the aggregation of stress-denatured proteins, in association with DnaK and GrpE. It is the nucleotide exchange factor for DnaK and may function as a thermosensor. Unfolded proteins bind initially to DnaJ; upon interaction with the DnaJ-bound protein, DnaK hydrolyzes its bound ATP, resulting in the formation of a stable complex. GrpE releases ADP from DnaK; ATP binding to DnaK triggers the release of the substrate protein, thus completing the reaction cycle. Several rounds of ATP-dependent interactions between DnaJ, DnaK and GrpE are required for fully efficient folding.</text>
</comment>
<reference evidence="6" key="1">
    <citation type="submission" date="2021-01" db="EMBL/GenBank/DDBJ databases">
        <title>Whole genome shotgun sequence of Planotetraspora silvatica NBRC 100141.</title>
        <authorList>
            <person name="Komaki H."/>
            <person name="Tamura T."/>
        </authorList>
    </citation>
    <scope>NUCLEOTIDE SEQUENCE</scope>
    <source>
        <strain evidence="6">NBRC 100141</strain>
    </source>
</reference>
<dbReference type="GO" id="GO:0005737">
    <property type="term" value="C:cytoplasm"/>
    <property type="evidence" value="ECO:0007669"/>
    <property type="project" value="UniProtKB-SubCell"/>
</dbReference>
<comment type="caution">
    <text evidence="6">The sequence shown here is derived from an EMBL/GenBank/DDBJ whole genome shotgun (WGS) entry which is preliminary data.</text>
</comment>
<dbReference type="Pfam" id="PF01025">
    <property type="entry name" value="GrpE"/>
    <property type="match status" value="1"/>
</dbReference>
<gene>
    <name evidence="6" type="primary">grpE_2</name>
    <name evidence="3" type="synonym">grpE</name>
    <name evidence="6" type="ORF">Psi02_31940</name>
</gene>
<dbReference type="Gene3D" id="2.30.22.10">
    <property type="entry name" value="Head domain of nucleotide exchange factor GrpE"/>
    <property type="match status" value="1"/>
</dbReference>
<keyword evidence="2 3" id="KW-0143">Chaperone</keyword>
<dbReference type="InterPro" id="IPR013805">
    <property type="entry name" value="GrpE_CC"/>
</dbReference>
<keyword evidence="3" id="KW-0346">Stress response</keyword>
<comment type="subcellular location">
    <subcellularLocation>
        <location evidence="3">Cytoplasm</location>
    </subcellularLocation>
</comment>
<dbReference type="CDD" id="cd00446">
    <property type="entry name" value="GrpE"/>
    <property type="match status" value="1"/>
</dbReference>
<dbReference type="AlphaFoldDB" id="A0A8J3UYI7"/>
<evidence type="ECO:0000256" key="1">
    <source>
        <dbReference type="ARBA" id="ARBA00009054"/>
    </source>
</evidence>
<dbReference type="SUPFAM" id="SSF58014">
    <property type="entry name" value="Coiled-coil domain of nucleotide exchange factor GrpE"/>
    <property type="match status" value="1"/>
</dbReference>